<proteinExistence type="predicted"/>
<comment type="caution">
    <text evidence="1">The sequence shown here is derived from an EMBL/GenBank/DDBJ whole genome shotgun (WGS) entry which is preliminary data.</text>
</comment>
<accession>A0A0F8YST3</accession>
<protein>
    <submittedName>
        <fullName evidence="1">Uncharacterized protein</fullName>
    </submittedName>
</protein>
<organism evidence="1">
    <name type="scientific">marine sediment metagenome</name>
    <dbReference type="NCBI Taxonomy" id="412755"/>
    <lineage>
        <taxon>unclassified sequences</taxon>
        <taxon>metagenomes</taxon>
        <taxon>ecological metagenomes</taxon>
    </lineage>
</organism>
<sequence>MALYKIVKKEIEATERTYEVKADREDEALSHFATLNWGKVHPRQIQTTKYTELVITNIL</sequence>
<reference evidence="1" key="1">
    <citation type="journal article" date="2015" name="Nature">
        <title>Complex archaea that bridge the gap between prokaryotes and eukaryotes.</title>
        <authorList>
            <person name="Spang A."/>
            <person name="Saw J.H."/>
            <person name="Jorgensen S.L."/>
            <person name="Zaremba-Niedzwiedzka K."/>
            <person name="Martijn J."/>
            <person name="Lind A.E."/>
            <person name="van Eijk R."/>
            <person name="Schleper C."/>
            <person name="Guy L."/>
            <person name="Ettema T.J."/>
        </authorList>
    </citation>
    <scope>NUCLEOTIDE SEQUENCE</scope>
</reference>
<dbReference type="AlphaFoldDB" id="A0A0F8YST3"/>
<gene>
    <name evidence="1" type="ORF">LCGC14_3057080</name>
</gene>
<dbReference type="EMBL" id="LAZR01064616">
    <property type="protein sequence ID" value="KKK57179.1"/>
    <property type="molecule type" value="Genomic_DNA"/>
</dbReference>
<evidence type="ECO:0000313" key="1">
    <source>
        <dbReference type="EMBL" id="KKK57179.1"/>
    </source>
</evidence>
<name>A0A0F8YST3_9ZZZZ</name>